<keyword evidence="5 6" id="KW-0472">Membrane</keyword>
<dbReference type="PANTHER" id="PTHR30086">
    <property type="entry name" value="ARGININE EXPORTER PROTEIN ARGO"/>
    <property type="match status" value="1"/>
</dbReference>
<protein>
    <submittedName>
        <fullName evidence="7">LysE/ArgO family amino acid transporter</fullName>
    </submittedName>
</protein>
<dbReference type="Pfam" id="PF01810">
    <property type="entry name" value="LysE"/>
    <property type="match status" value="1"/>
</dbReference>
<evidence type="ECO:0000256" key="1">
    <source>
        <dbReference type="ARBA" id="ARBA00004651"/>
    </source>
</evidence>
<keyword evidence="8" id="KW-1185">Reference proteome</keyword>
<dbReference type="RefSeq" id="WP_382166758.1">
    <property type="nucleotide sequence ID" value="NZ_JBHTBR010000004.1"/>
</dbReference>
<feature type="transmembrane region" description="Helical" evidence="6">
    <location>
        <begin position="66"/>
        <end position="85"/>
    </location>
</feature>
<dbReference type="InterPro" id="IPR001123">
    <property type="entry name" value="LeuE-type"/>
</dbReference>
<evidence type="ECO:0000313" key="8">
    <source>
        <dbReference type="Proteomes" id="UP001596492"/>
    </source>
</evidence>
<evidence type="ECO:0000256" key="5">
    <source>
        <dbReference type="ARBA" id="ARBA00023136"/>
    </source>
</evidence>
<feature type="transmembrane region" description="Helical" evidence="6">
    <location>
        <begin position="145"/>
        <end position="167"/>
    </location>
</feature>
<evidence type="ECO:0000256" key="4">
    <source>
        <dbReference type="ARBA" id="ARBA00022989"/>
    </source>
</evidence>
<comment type="subcellular location">
    <subcellularLocation>
        <location evidence="1">Cell membrane</location>
        <topology evidence="1">Multi-pass membrane protein</topology>
    </subcellularLocation>
</comment>
<gene>
    <name evidence="7" type="ORF">ACFQS8_07865</name>
</gene>
<keyword evidence="4 6" id="KW-1133">Transmembrane helix</keyword>
<organism evidence="7 8">
    <name type="scientific">Hirschia litorea</name>
    <dbReference type="NCBI Taxonomy" id="1199156"/>
    <lineage>
        <taxon>Bacteria</taxon>
        <taxon>Pseudomonadati</taxon>
        <taxon>Pseudomonadota</taxon>
        <taxon>Alphaproteobacteria</taxon>
        <taxon>Hyphomonadales</taxon>
        <taxon>Hyphomonadaceae</taxon>
        <taxon>Hirschia</taxon>
    </lineage>
</organism>
<accession>A0ABW2IKX7</accession>
<feature type="transmembrane region" description="Helical" evidence="6">
    <location>
        <begin position="106"/>
        <end position="125"/>
    </location>
</feature>
<proteinExistence type="predicted"/>
<evidence type="ECO:0000256" key="2">
    <source>
        <dbReference type="ARBA" id="ARBA00022475"/>
    </source>
</evidence>
<feature type="transmembrane region" description="Helical" evidence="6">
    <location>
        <begin position="6"/>
        <end position="26"/>
    </location>
</feature>
<dbReference type="EMBL" id="JBHTBR010000004">
    <property type="protein sequence ID" value="MFC7291527.1"/>
    <property type="molecule type" value="Genomic_DNA"/>
</dbReference>
<reference evidence="8" key="1">
    <citation type="journal article" date="2019" name="Int. J. Syst. Evol. Microbiol.">
        <title>The Global Catalogue of Microorganisms (GCM) 10K type strain sequencing project: providing services to taxonomists for standard genome sequencing and annotation.</title>
        <authorList>
            <consortium name="The Broad Institute Genomics Platform"/>
            <consortium name="The Broad Institute Genome Sequencing Center for Infectious Disease"/>
            <person name="Wu L."/>
            <person name="Ma J."/>
        </authorList>
    </citation>
    <scope>NUCLEOTIDE SEQUENCE [LARGE SCALE GENOMIC DNA]</scope>
    <source>
        <strain evidence="8">CCUG 51308</strain>
    </source>
</reference>
<keyword evidence="3 6" id="KW-0812">Transmembrane</keyword>
<name>A0ABW2IKX7_9PROT</name>
<dbReference type="PANTHER" id="PTHR30086:SF20">
    <property type="entry name" value="ARGININE EXPORTER PROTEIN ARGO-RELATED"/>
    <property type="match status" value="1"/>
</dbReference>
<evidence type="ECO:0000256" key="3">
    <source>
        <dbReference type="ARBA" id="ARBA00022692"/>
    </source>
</evidence>
<feature type="transmembrane region" description="Helical" evidence="6">
    <location>
        <begin position="179"/>
        <end position="197"/>
    </location>
</feature>
<comment type="caution">
    <text evidence="7">The sequence shown here is derived from an EMBL/GenBank/DDBJ whole genome shotgun (WGS) entry which is preliminary data.</text>
</comment>
<feature type="transmembrane region" description="Helical" evidence="6">
    <location>
        <begin position="38"/>
        <end position="60"/>
    </location>
</feature>
<dbReference type="Proteomes" id="UP001596492">
    <property type="component" value="Unassembled WGS sequence"/>
</dbReference>
<evidence type="ECO:0000256" key="6">
    <source>
        <dbReference type="SAM" id="Phobius"/>
    </source>
</evidence>
<evidence type="ECO:0000313" key="7">
    <source>
        <dbReference type="EMBL" id="MFC7291527.1"/>
    </source>
</evidence>
<sequence length="198" mass="21414">MSAMLTGFSLSMSLIIGIGAQNAFILRQGMRREHVLPVVLVCAFSDAILLIAGVVGFGVLVAKIPWIVDLVRYVGVGFLVLYGAMKFHAAWKGTGGMDIAEKAPTLLLPTVLTAIALTWLNPHVYLETVMLLGAVAAQSDNKVAFATGAVMSSFVFFFSFGYGARLLTPLFVKPVSWRYLDFGVGVLMLLIAAKLWFH</sequence>
<keyword evidence="2" id="KW-1003">Cell membrane</keyword>